<evidence type="ECO:0000256" key="11">
    <source>
        <dbReference type="SAM" id="MobiDB-lite"/>
    </source>
</evidence>
<comment type="function">
    <text evidence="10">Protein associated with the U5 snRNP, during its maturation and its post-splicing recycling and which is required for spliceosomal tri-snRNP complex assembly in the nucleus. Has a molecular sequestering activity and transiently hinders SNRNP200 binding sites for constitutive splicing factors that intervene later during the assembly of the spliceosome and splicing. Together with its molecular sequestering activity, may also function as a molecular adapter and placeholder, coordinating the assembly of the U5 snRNP and its association with the U4/U6 di-snRNP.</text>
</comment>
<keyword evidence="8" id="KW-0539">Nucleus</keyword>
<feature type="region of interest" description="Disordered" evidence="11">
    <location>
        <begin position="259"/>
        <end position="344"/>
    </location>
</feature>
<organism evidence="12 13">
    <name type="scientific">Ananas comosus</name>
    <name type="common">Pineapple</name>
    <name type="synonym">Ananas ananas</name>
    <dbReference type="NCBI Taxonomy" id="4615"/>
    <lineage>
        <taxon>Eukaryota</taxon>
        <taxon>Viridiplantae</taxon>
        <taxon>Streptophyta</taxon>
        <taxon>Embryophyta</taxon>
        <taxon>Tracheophyta</taxon>
        <taxon>Spermatophyta</taxon>
        <taxon>Magnoliopsida</taxon>
        <taxon>Liliopsida</taxon>
        <taxon>Poales</taxon>
        <taxon>Bromeliaceae</taxon>
        <taxon>Bromelioideae</taxon>
        <taxon>Ananas</taxon>
    </lineage>
</organism>
<comment type="subcellular location">
    <subcellularLocation>
        <location evidence="2">Cytoplasm</location>
    </subcellularLocation>
    <subcellularLocation>
        <location evidence="1">Nucleus</location>
    </subcellularLocation>
</comment>
<evidence type="ECO:0000256" key="6">
    <source>
        <dbReference type="ARBA" id="ARBA00022728"/>
    </source>
</evidence>
<feature type="compositionally biased region" description="Acidic residues" evidence="11">
    <location>
        <begin position="163"/>
        <end position="172"/>
    </location>
</feature>
<feature type="compositionally biased region" description="Basic residues" evidence="11">
    <location>
        <begin position="124"/>
        <end position="134"/>
    </location>
</feature>
<dbReference type="PANTHER" id="PTHR13445:SF3">
    <property type="entry name" value="U5 SMALL NUCLEAR RIBONUCLEOPROTEIN TSSC4"/>
    <property type="match status" value="1"/>
</dbReference>
<accession>A0A199V6G7</accession>
<dbReference type="GO" id="GO:0008380">
    <property type="term" value="P:RNA splicing"/>
    <property type="evidence" value="ECO:0007669"/>
    <property type="project" value="UniProtKB-KW"/>
</dbReference>
<comment type="caution">
    <text evidence="12">The sequence shown here is derived from an EMBL/GenBank/DDBJ whole genome shotgun (WGS) entry which is preliminary data.</text>
</comment>
<dbReference type="STRING" id="4615.A0A199V6G7"/>
<evidence type="ECO:0000256" key="4">
    <source>
        <dbReference type="ARBA" id="ARBA00022490"/>
    </source>
</evidence>
<feature type="compositionally biased region" description="Basic and acidic residues" evidence="11">
    <location>
        <begin position="294"/>
        <end position="329"/>
    </location>
</feature>
<dbReference type="Proteomes" id="UP000092600">
    <property type="component" value="Unassembled WGS sequence"/>
</dbReference>
<dbReference type="PANTHER" id="PTHR13445">
    <property type="entry name" value="TUMOR SUPPRESSING SUBTRANSFERABLE CANDIDATE 4 TSSC4"/>
    <property type="match status" value="1"/>
</dbReference>
<keyword evidence="7" id="KW-0508">mRNA splicing</keyword>
<feature type="compositionally biased region" description="Gly residues" evidence="11">
    <location>
        <begin position="89"/>
        <end position="104"/>
    </location>
</feature>
<sequence length="488" mass="53705">NKIKTSERRGGGVFRVFLKAKPIAIDRSRERERKRERERERESAMEESFEVRVKRLFGSRLFETVPGNSFPASSWSVADGEVERREWNRGGGGGGGDDAGGGAADRGDAPCSAAFDDPAGCFARRARNQRRRSRGLGADLEADLDDVNDADEDVEGGGGGGDGDGEDEGDGDREEREIRSSVGLDPTLDNEEEEDEFDRAAFGAESARNRLYMREVKDRGRHISIHTVVPELFDDPFDDSGLFYRDPRADHDAANVRLMEDDKSAEKDPSLSVHSSSRPKIIPEDEANLKPILKRKENRSDEKPKKRVRFDSELLERTEHCNNAAKEENPSASSEPSRVPDYILNPSKYTKYTLDSSDSNDDKMNKQAFEDFRNLMDRLNPNNNTEMQPDIPTAKLTKSITFIPRKKAGGGGGGGGDDAMCIDEAATHAKAIGSKSSGSMFIAAEDAREADVCEMEEDRAEALAGEVGLGSSKKAARRYRAKPADDSG</sequence>
<keyword evidence="6" id="KW-0747">Spliceosome</keyword>
<evidence type="ECO:0000313" key="12">
    <source>
        <dbReference type="EMBL" id="OAY72440.1"/>
    </source>
</evidence>
<protein>
    <recommendedName>
        <fullName evidence="9">U5 small nuclear ribonucleoprotein TSSC4</fullName>
    </recommendedName>
</protein>
<name>A0A199V6G7_ANACO</name>
<evidence type="ECO:0000256" key="10">
    <source>
        <dbReference type="ARBA" id="ARBA00045970"/>
    </source>
</evidence>
<dbReference type="InterPro" id="IPR029338">
    <property type="entry name" value="TSSC4"/>
</dbReference>
<evidence type="ECO:0000256" key="3">
    <source>
        <dbReference type="ARBA" id="ARBA00010362"/>
    </source>
</evidence>
<comment type="similarity">
    <text evidence="3">Belongs to the TSSC4 family.</text>
</comment>
<dbReference type="GO" id="GO:0006397">
    <property type="term" value="P:mRNA processing"/>
    <property type="evidence" value="ECO:0007669"/>
    <property type="project" value="UniProtKB-KW"/>
</dbReference>
<keyword evidence="4" id="KW-0963">Cytoplasm</keyword>
<keyword evidence="5" id="KW-0507">mRNA processing</keyword>
<evidence type="ECO:0000256" key="9">
    <source>
        <dbReference type="ARBA" id="ARBA00035304"/>
    </source>
</evidence>
<reference evidence="12 13" key="1">
    <citation type="journal article" date="2016" name="DNA Res.">
        <title>The draft genome of MD-2 pineapple using hybrid error correction of long reads.</title>
        <authorList>
            <person name="Redwan R.M."/>
            <person name="Saidin A."/>
            <person name="Kumar S.V."/>
        </authorList>
    </citation>
    <scope>NUCLEOTIDE SEQUENCE [LARGE SCALE GENOMIC DNA]</scope>
    <source>
        <strain evidence="13">cv. MD2</strain>
        <tissue evidence="12">Leaf</tissue>
    </source>
</reference>
<dbReference type="GO" id="GO:0005737">
    <property type="term" value="C:cytoplasm"/>
    <property type="evidence" value="ECO:0007669"/>
    <property type="project" value="UniProtKB-SubCell"/>
</dbReference>
<evidence type="ECO:0000256" key="8">
    <source>
        <dbReference type="ARBA" id="ARBA00023242"/>
    </source>
</evidence>
<dbReference type="EMBL" id="LSRQ01003109">
    <property type="protein sequence ID" value="OAY72440.1"/>
    <property type="molecule type" value="Genomic_DNA"/>
</dbReference>
<dbReference type="AlphaFoldDB" id="A0A199V6G7"/>
<gene>
    <name evidence="12" type="ORF">ACMD2_12244</name>
</gene>
<evidence type="ECO:0000256" key="7">
    <source>
        <dbReference type="ARBA" id="ARBA00023187"/>
    </source>
</evidence>
<evidence type="ECO:0000313" key="13">
    <source>
        <dbReference type="Proteomes" id="UP000092600"/>
    </source>
</evidence>
<feature type="compositionally biased region" description="Acidic residues" evidence="11">
    <location>
        <begin position="188"/>
        <end position="197"/>
    </location>
</feature>
<feature type="non-terminal residue" evidence="12">
    <location>
        <position position="1"/>
    </location>
</feature>
<feature type="compositionally biased region" description="Acidic residues" evidence="11">
    <location>
        <begin position="140"/>
        <end position="155"/>
    </location>
</feature>
<evidence type="ECO:0000256" key="5">
    <source>
        <dbReference type="ARBA" id="ARBA00022664"/>
    </source>
</evidence>
<feature type="region of interest" description="Disordered" evidence="11">
    <location>
        <begin position="68"/>
        <end position="204"/>
    </location>
</feature>
<feature type="compositionally biased region" description="Basic and acidic residues" evidence="11">
    <location>
        <begin position="259"/>
        <end position="269"/>
    </location>
</feature>
<evidence type="ECO:0000256" key="1">
    <source>
        <dbReference type="ARBA" id="ARBA00004123"/>
    </source>
</evidence>
<proteinExistence type="inferred from homology"/>
<evidence type="ECO:0000256" key="2">
    <source>
        <dbReference type="ARBA" id="ARBA00004496"/>
    </source>
</evidence>
<dbReference type="GO" id="GO:0005681">
    <property type="term" value="C:spliceosomal complex"/>
    <property type="evidence" value="ECO:0007669"/>
    <property type="project" value="UniProtKB-KW"/>
</dbReference>